<name>A0ABR2K862_9EUKA</name>
<dbReference type="PROSITE" id="PS51421">
    <property type="entry name" value="RAS"/>
    <property type="match status" value="1"/>
</dbReference>
<dbReference type="Pfam" id="PF00071">
    <property type="entry name" value="Ras"/>
    <property type="match status" value="1"/>
</dbReference>
<gene>
    <name evidence="2" type="ORF">M9Y10_038356</name>
</gene>
<keyword evidence="3" id="KW-1185">Reference proteome</keyword>
<dbReference type="InterPro" id="IPR027417">
    <property type="entry name" value="P-loop_NTPase"/>
</dbReference>
<reference evidence="2 3" key="1">
    <citation type="submission" date="2024-04" db="EMBL/GenBank/DDBJ databases">
        <title>Tritrichomonas musculus Genome.</title>
        <authorList>
            <person name="Alves-Ferreira E."/>
            <person name="Grigg M."/>
            <person name="Lorenzi H."/>
            <person name="Galac M."/>
        </authorList>
    </citation>
    <scope>NUCLEOTIDE SEQUENCE [LARGE SCALE GENOMIC DNA]</scope>
    <source>
        <strain evidence="2 3">EAF2021</strain>
    </source>
</reference>
<dbReference type="SMART" id="SM00174">
    <property type="entry name" value="RHO"/>
    <property type="match status" value="1"/>
</dbReference>
<dbReference type="PANTHER" id="PTHR47978">
    <property type="match status" value="1"/>
</dbReference>
<dbReference type="PROSITE" id="PS51419">
    <property type="entry name" value="RAB"/>
    <property type="match status" value="1"/>
</dbReference>
<evidence type="ECO:0000313" key="3">
    <source>
        <dbReference type="Proteomes" id="UP001470230"/>
    </source>
</evidence>
<keyword evidence="1" id="KW-0547">Nucleotide-binding</keyword>
<dbReference type="PRINTS" id="PR00449">
    <property type="entry name" value="RASTRNSFRMNG"/>
</dbReference>
<dbReference type="Proteomes" id="UP001470230">
    <property type="component" value="Unassembled WGS sequence"/>
</dbReference>
<dbReference type="CDD" id="cd00154">
    <property type="entry name" value="Rab"/>
    <property type="match status" value="1"/>
</dbReference>
<dbReference type="SMART" id="SM00176">
    <property type="entry name" value="RAN"/>
    <property type="match status" value="1"/>
</dbReference>
<dbReference type="InterPro" id="IPR001806">
    <property type="entry name" value="Small_GTPase"/>
</dbReference>
<dbReference type="NCBIfam" id="TIGR00231">
    <property type="entry name" value="small_GTP"/>
    <property type="match status" value="1"/>
</dbReference>
<protein>
    <submittedName>
        <fullName evidence="2">GTPase Ryh1</fullName>
    </submittedName>
</protein>
<proteinExistence type="predicted"/>
<accession>A0ABR2K862</accession>
<dbReference type="InterPro" id="IPR005225">
    <property type="entry name" value="Small_GTP-bd"/>
</dbReference>
<dbReference type="SMART" id="SM00175">
    <property type="entry name" value="RAB"/>
    <property type="match status" value="1"/>
</dbReference>
<dbReference type="Gene3D" id="3.40.50.300">
    <property type="entry name" value="P-loop containing nucleotide triphosphate hydrolases"/>
    <property type="match status" value="1"/>
</dbReference>
<organism evidence="2 3">
    <name type="scientific">Tritrichomonas musculus</name>
    <dbReference type="NCBI Taxonomy" id="1915356"/>
    <lineage>
        <taxon>Eukaryota</taxon>
        <taxon>Metamonada</taxon>
        <taxon>Parabasalia</taxon>
        <taxon>Tritrichomonadida</taxon>
        <taxon>Tritrichomonadidae</taxon>
        <taxon>Tritrichomonas</taxon>
    </lineage>
</organism>
<comment type="caution">
    <text evidence="2">The sequence shown here is derived from an EMBL/GenBank/DDBJ whole genome shotgun (WGS) entry which is preliminary data.</text>
</comment>
<evidence type="ECO:0000256" key="1">
    <source>
        <dbReference type="ARBA" id="ARBA00022741"/>
    </source>
</evidence>
<dbReference type="EMBL" id="JAPFFF010000006">
    <property type="protein sequence ID" value="KAK8887318.1"/>
    <property type="molecule type" value="Genomic_DNA"/>
</dbReference>
<sequence>MLKLKVVLVGTSGVGKTSLITRYCFDTFHSDLNTTVGIDFMSKKMVIQDKTINLQFWDTAGQEKYKWLVPAYIRDCAIALVVFDVTSKDTFEEAKQYIEDVKSLRGDEALIALIGNKIDLLKEKSFDTSAKDFAKQSNLLYFEVSAKDGTNINSMFQTLGENVLPLSKSFENPPVVIVKEETSEKRCSC</sequence>
<evidence type="ECO:0000313" key="2">
    <source>
        <dbReference type="EMBL" id="KAK8887318.1"/>
    </source>
</evidence>
<dbReference type="SUPFAM" id="SSF52540">
    <property type="entry name" value="P-loop containing nucleoside triphosphate hydrolases"/>
    <property type="match status" value="1"/>
</dbReference>
<dbReference type="SMART" id="SM00173">
    <property type="entry name" value="RAS"/>
    <property type="match status" value="1"/>
</dbReference>